<dbReference type="CDD" id="cd13567">
    <property type="entry name" value="PBP2_TtGluBP"/>
    <property type="match status" value="1"/>
</dbReference>
<proteinExistence type="predicted"/>
<dbReference type="KEGG" id="fpn:ABE65_017505"/>
<dbReference type="STRING" id="1221500.ABE65_017505"/>
<accession>A0A160IPX4</accession>
<dbReference type="Proteomes" id="UP000076623">
    <property type="component" value="Chromosome"/>
</dbReference>
<dbReference type="Gene3D" id="3.40.190.10">
    <property type="entry name" value="Periplasmic binding protein-like II"/>
    <property type="match status" value="2"/>
</dbReference>
<dbReference type="NCBIfam" id="TIGR02122">
    <property type="entry name" value="TRAP_TAXI"/>
    <property type="match status" value="1"/>
</dbReference>
<dbReference type="InterPro" id="IPR011852">
    <property type="entry name" value="TRAP_TAXI"/>
</dbReference>
<evidence type="ECO:0000313" key="1">
    <source>
        <dbReference type="EMBL" id="ANC78498.1"/>
    </source>
</evidence>
<gene>
    <name evidence="1" type="ORF">ABE65_017505</name>
</gene>
<name>A0A160IPX4_9BACL</name>
<dbReference type="Pfam" id="PF16868">
    <property type="entry name" value="NMT1_3"/>
    <property type="match status" value="1"/>
</dbReference>
<dbReference type="PANTHER" id="PTHR42941:SF1">
    <property type="entry name" value="SLL1037 PROTEIN"/>
    <property type="match status" value="1"/>
</dbReference>
<reference evidence="1 2" key="1">
    <citation type="submission" date="2016-04" db="EMBL/GenBank/DDBJ databases">
        <title>Complete genome sequence of Fictibacillus phosphorivorans G25-29, a strain toxic to nematodes.</title>
        <authorList>
            <person name="Zheng Z."/>
        </authorList>
    </citation>
    <scope>NUCLEOTIDE SEQUENCE [LARGE SCALE GENOMIC DNA]</scope>
    <source>
        <strain evidence="1 2">G25-29</strain>
    </source>
</reference>
<dbReference type="EMBL" id="CP015378">
    <property type="protein sequence ID" value="ANC78498.1"/>
    <property type="molecule type" value="Genomic_DNA"/>
</dbReference>
<dbReference type="PANTHER" id="PTHR42941">
    <property type="entry name" value="SLL1037 PROTEIN"/>
    <property type="match status" value="1"/>
</dbReference>
<dbReference type="PROSITE" id="PS51257">
    <property type="entry name" value="PROKAR_LIPOPROTEIN"/>
    <property type="match status" value="1"/>
</dbReference>
<keyword evidence="2" id="KW-1185">Reference proteome</keyword>
<sequence length="329" mass="35185">MKKGIALFFVLILAFSLAACGQKIETPSEKKETGDKSASLNLDQISIVTGGTGGTYYPLGGEMAKIVKDELDVEANSQASGASVENMQLLQDGDADVAFTQTDIASYAVEGKEMFKEKVDQVTGIGTLYPETIQIVTLKESGIKSVEDLKGKKVSVGAPGSGTFANAEQILKIHGMTMEDIDAQHLSFDESTEGIQDKNIQAAFITAGTPTGAVDALSATNPVTIVPIADDKIKELIEAHPYYIEDTVKSGTYKIEADVKTVAVLSMLTVRKDMEDDAVYAITKAIFENTDKISHAKGELISAENAVEGMGIDFHPGAKKYFEEKGILK</sequence>
<dbReference type="SUPFAM" id="SSF53850">
    <property type="entry name" value="Periplasmic binding protein-like II"/>
    <property type="match status" value="1"/>
</dbReference>
<dbReference type="AlphaFoldDB" id="A0A160IPX4"/>
<evidence type="ECO:0000313" key="2">
    <source>
        <dbReference type="Proteomes" id="UP000076623"/>
    </source>
</evidence>
<organism evidence="1 2">
    <name type="scientific">Fictibacillus phosphorivorans</name>
    <dbReference type="NCBI Taxonomy" id="1221500"/>
    <lineage>
        <taxon>Bacteria</taxon>
        <taxon>Bacillati</taxon>
        <taxon>Bacillota</taxon>
        <taxon>Bacilli</taxon>
        <taxon>Bacillales</taxon>
        <taxon>Fictibacillaceae</taxon>
        <taxon>Fictibacillus</taxon>
    </lineage>
</organism>
<dbReference type="RefSeq" id="WP_066397737.1">
    <property type="nucleotide sequence ID" value="NZ_CP015378.1"/>
</dbReference>
<protein>
    <submittedName>
        <fullName evidence="1">C4-dicarboxylate ABC transporter substrate-binding protein</fullName>
    </submittedName>
</protein>
<dbReference type="OrthoDB" id="9776669at2"/>